<protein>
    <submittedName>
        <fullName evidence="1">(thale cress) hypothetical protein</fullName>
    </submittedName>
</protein>
<organism evidence="1 2">
    <name type="scientific">Arabidopsis thaliana</name>
    <name type="common">Mouse-ear cress</name>
    <dbReference type="NCBI Taxonomy" id="3702"/>
    <lineage>
        <taxon>Eukaryota</taxon>
        <taxon>Viridiplantae</taxon>
        <taxon>Streptophyta</taxon>
        <taxon>Embryophyta</taxon>
        <taxon>Tracheophyta</taxon>
        <taxon>Spermatophyta</taxon>
        <taxon>Magnoliopsida</taxon>
        <taxon>eudicotyledons</taxon>
        <taxon>Gunneridae</taxon>
        <taxon>Pentapetalae</taxon>
        <taxon>rosids</taxon>
        <taxon>malvids</taxon>
        <taxon>Brassicales</taxon>
        <taxon>Brassicaceae</taxon>
        <taxon>Camelineae</taxon>
        <taxon>Arabidopsis</taxon>
    </lineage>
</organism>
<dbReference type="EMBL" id="LR881468">
    <property type="protein sequence ID" value="CAD5324753.1"/>
    <property type="molecule type" value="Genomic_DNA"/>
</dbReference>
<reference evidence="1 2" key="1">
    <citation type="submission" date="2020-09" db="EMBL/GenBank/DDBJ databases">
        <authorList>
            <person name="Ashkenazy H."/>
        </authorList>
    </citation>
    <scope>NUCLEOTIDE SEQUENCE [LARGE SCALE GENOMIC DNA]</scope>
    <source>
        <strain evidence="2">cv. Cdm-0</strain>
    </source>
</reference>
<dbReference type="AlphaFoldDB" id="A0A7G2ESD9"/>
<sequence length="63" mass="7226">MLRDILVAWNGVMEELHILFKDNHVSNSKEDGESSIGVTQKKKWEEANLFPNADFSWGSYVDV</sequence>
<proteinExistence type="predicted"/>
<name>A0A7G2ESD9_ARATH</name>
<gene>
    <name evidence="1" type="ORF">AT9943_LOCUS12635</name>
</gene>
<evidence type="ECO:0000313" key="1">
    <source>
        <dbReference type="EMBL" id="CAD5324753.1"/>
    </source>
</evidence>
<evidence type="ECO:0000313" key="2">
    <source>
        <dbReference type="Proteomes" id="UP000516314"/>
    </source>
</evidence>
<accession>A0A7G2ESD9</accession>
<dbReference type="Proteomes" id="UP000516314">
    <property type="component" value="Chromosome 3"/>
</dbReference>